<evidence type="ECO:0000256" key="3">
    <source>
        <dbReference type="ARBA" id="ARBA00022553"/>
    </source>
</evidence>
<accession>A0A4W2DC97</accession>
<evidence type="ECO:0000256" key="10">
    <source>
        <dbReference type="SAM" id="MobiDB-lite"/>
    </source>
</evidence>
<dbReference type="InterPro" id="IPR031627">
    <property type="entry name" value="PDZK1IP1/SMIM24"/>
</dbReference>
<feature type="region of interest" description="Disordered" evidence="10">
    <location>
        <begin position="1"/>
        <end position="23"/>
    </location>
</feature>
<feature type="transmembrane region" description="Helical" evidence="11">
    <location>
        <begin position="253"/>
        <end position="273"/>
    </location>
</feature>
<reference evidence="12 13" key="1">
    <citation type="submission" date="2018-11" db="EMBL/GenBank/DDBJ databases">
        <title>Haplotype-resolved cattle genomes.</title>
        <authorList>
            <person name="Low W.Y."/>
            <person name="Tearle R."/>
            <person name="Bickhart D.M."/>
            <person name="Rosen B.D."/>
            <person name="Koren S."/>
            <person name="Rhie A."/>
            <person name="Hiendleder S."/>
            <person name="Phillippy A.M."/>
            <person name="Smith T.P.L."/>
            <person name="Williams J.L."/>
        </authorList>
    </citation>
    <scope>NUCLEOTIDE SEQUENCE [LARGE SCALE GENOMIC DNA]</scope>
</reference>
<dbReference type="AlphaFoldDB" id="A0A4W2DC97"/>
<evidence type="ECO:0000256" key="9">
    <source>
        <dbReference type="ARBA" id="ARBA00049690"/>
    </source>
</evidence>
<dbReference type="Proteomes" id="UP000314981">
    <property type="component" value="Chromosome 3"/>
</dbReference>
<keyword evidence="13" id="KW-1185">Reference proteome</keyword>
<dbReference type="Pfam" id="PF15807">
    <property type="entry name" value="MAP17"/>
    <property type="match status" value="1"/>
</dbReference>
<evidence type="ECO:0000256" key="4">
    <source>
        <dbReference type="ARBA" id="ARBA00022692"/>
    </source>
</evidence>
<name>A0A4W2DC97_BOBOX</name>
<evidence type="ECO:0000256" key="1">
    <source>
        <dbReference type="ARBA" id="ARBA00018942"/>
    </source>
</evidence>
<evidence type="ECO:0000313" key="13">
    <source>
        <dbReference type="Proteomes" id="UP000314981"/>
    </source>
</evidence>
<keyword evidence="4 11" id="KW-0812">Transmembrane</keyword>
<evidence type="ECO:0000256" key="5">
    <source>
        <dbReference type="ARBA" id="ARBA00022989"/>
    </source>
</evidence>
<evidence type="ECO:0000256" key="2">
    <source>
        <dbReference type="ARBA" id="ARBA00022475"/>
    </source>
</evidence>
<comment type="subunit">
    <text evidence="9">Forms a heterodimer (via N-terminal transmembrane helix) with SLC5A2/SGLT2 (via TM13); this interaction enhances SLC5A2 transporter activity. Interacts with PDZK1.</text>
</comment>
<dbReference type="PANTHER" id="PTHR15296:SF0">
    <property type="entry name" value="PDZK1-INTERACTING PROTEIN 1"/>
    <property type="match status" value="1"/>
</dbReference>
<evidence type="ECO:0000313" key="12">
    <source>
        <dbReference type="Ensembl" id="ENSBIXP00000023722.1"/>
    </source>
</evidence>
<dbReference type="Ensembl" id="ENSBIXT00000051120.1">
    <property type="protein sequence ID" value="ENSBIXP00000023722.1"/>
    <property type="gene ID" value="ENSBIXG00000026120.1"/>
</dbReference>
<dbReference type="GO" id="GO:0016324">
    <property type="term" value="C:apical plasma membrane"/>
    <property type="evidence" value="ECO:0007669"/>
    <property type="project" value="UniProtKB-SubCell"/>
</dbReference>
<proteinExistence type="inferred from homology"/>
<evidence type="ECO:0000256" key="7">
    <source>
        <dbReference type="ARBA" id="ARBA00037861"/>
    </source>
</evidence>
<evidence type="ECO:0000256" key="6">
    <source>
        <dbReference type="ARBA" id="ARBA00023136"/>
    </source>
</evidence>
<organism evidence="12 13">
    <name type="scientific">Bos indicus x Bos taurus</name>
    <name type="common">Hybrid cattle</name>
    <dbReference type="NCBI Taxonomy" id="30522"/>
    <lineage>
        <taxon>Eukaryota</taxon>
        <taxon>Metazoa</taxon>
        <taxon>Chordata</taxon>
        <taxon>Craniata</taxon>
        <taxon>Vertebrata</taxon>
        <taxon>Euteleostomi</taxon>
        <taxon>Mammalia</taxon>
        <taxon>Eutheria</taxon>
        <taxon>Laurasiatheria</taxon>
        <taxon>Artiodactyla</taxon>
        <taxon>Ruminantia</taxon>
        <taxon>Pecora</taxon>
        <taxon>Bovidae</taxon>
        <taxon>Bovinae</taxon>
        <taxon>Bos</taxon>
    </lineage>
</organism>
<dbReference type="PANTHER" id="PTHR15296">
    <property type="entry name" value="MEMBRANE-ASSOCIATED PROTEIN MAP17"/>
    <property type="match status" value="1"/>
</dbReference>
<gene>
    <name evidence="12" type="primary">PDZK1IP1</name>
</gene>
<sequence>MGPQSLGHPARGAERGSGWKLPSCQDPERAWPSVLPFQRCSVPAFLWAPLAPPAARPCLSLLPRLPNPICYKTGSSRCQPSPISSGPPQPGSRGGGEPPSLAGPSWLFGGLPFGPWAEALPGGPYLLPTAAGEGWGKGHSGLPGPQTLLSEASSLLGSFLSSKSCLPLNHRPLYKPSGQTRSSFPRRFPLVQAAGWEPPAQAPAQRQEGPLHWQPHCAQLAAGHPPAPHPPTKTQHTPPFPGRGNLQPWMQGLIAVAVFLVLVAIAFAVNHFWCQEKPAPINMVMTIGNKADGILVGTDGKYSSMAASFRSSEHENAYENIPEEEGKVCSTPM</sequence>
<evidence type="ECO:0000256" key="8">
    <source>
        <dbReference type="ARBA" id="ARBA00049650"/>
    </source>
</evidence>
<keyword evidence="6 11" id="KW-0472">Membrane</keyword>
<evidence type="ECO:0000256" key="11">
    <source>
        <dbReference type="SAM" id="Phobius"/>
    </source>
</evidence>
<comment type="subcellular location">
    <subcellularLocation>
        <location evidence="7">Apical cell membrane</location>
        <topology evidence="7">Single-pass membrane protein</topology>
    </subcellularLocation>
</comment>
<protein>
    <recommendedName>
        <fullName evidence="1">PDZK1-interacting protein 1</fullName>
    </recommendedName>
</protein>
<reference evidence="12" key="3">
    <citation type="submission" date="2025-09" db="UniProtKB">
        <authorList>
            <consortium name="Ensembl"/>
        </authorList>
    </citation>
    <scope>IDENTIFICATION</scope>
</reference>
<reference evidence="12" key="2">
    <citation type="submission" date="2025-08" db="UniProtKB">
        <authorList>
            <consortium name="Ensembl"/>
        </authorList>
    </citation>
    <scope>IDENTIFICATION</scope>
</reference>
<keyword evidence="2" id="KW-1003">Cell membrane</keyword>
<feature type="region of interest" description="Disordered" evidence="10">
    <location>
        <begin position="75"/>
        <end position="101"/>
    </location>
</feature>
<keyword evidence="3" id="KW-0597">Phosphoprotein</keyword>
<keyword evidence="5 11" id="KW-1133">Transmembrane helix</keyword>
<comment type="similarity">
    <text evidence="8">Belongs to the PDZK1-interacting protein 1/SMIM24 family.</text>
</comment>
<feature type="region of interest" description="Disordered" evidence="10">
    <location>
        <begin position="219"/>
        <end position="240"/>
    </location>
</feature>
<dbReference type="STRING" id="30522.A0A4W2DC97"/>